<feature type="compositionally biased region" description="Pro residues" evidence="1">
    <location>
        <begin position="250"/>
        <end position="261"/>
    </location>
</feature>
<feature type="compositionally biased region" description="Pro residues" evidence="1">
    <location>
        <begin position="200"/>
        <end position="209"/>
    </location>
</feature>
<dbReference type="AlphaFoldDB" id="A0A7R9TY89"/>
<reference evidence="2" key="1">
    <citation type="submission" date="2021-01" db="EMBL/GenBank/DDBJ databases">
        <authorList>
            <person name="Corre E."/>
            <person name="Pelletier E."/>
            <person name="Niang G."/>
            <person name="Scheremetjew M."/>
            <person name="Finn R."/>
            <person name="Kale V."/>
            <person name="Holt S."/>
            <person name="Cochrane G."/>
            <person name="Meng A."/>
            <person name="Brown T."/>
            <person name="Cohen L."/>
        </authorList>
    </citation>
    <scope>NUCLEOTIDE SEQUENCE</scope>
    <source>
        <strain evidence="2">CCMP1413</strain>
    </source>
</reference>
<feature type="region of interest" description="Disordered" evidence="1">
    <location>
        <begin position="1"/>
        <end position="75"/>
    </location>
</feature>
<evidence type="ECO:0000313" key="2">
    <source>
        <dbReference type="EMBL" id="CAD8247988.1"/>
    </source>
</evidence>
<proteinExistence type="predicted"/>
<accession>A0A7R9TY89</accession>
<evidence type="ECO:0008006" key="3">
    <source>
        <dbReference type="Google" id="ProtNLM"/>
    </source>
</evidence>
<feature type="compositionally biased region" description="Pro residues" evidence="1">
    <location>
        <begin position="218"/>
        <end position="235"/>
    </location>
</feature>
<name>A0A7R9TY89_9VIRI</name>
<evidence type="ECO:0000256" key="1">
    <source>
        <dbReference type="SAM" id="MobiDB-lite"/>
    </source>
</evidence>
<feature type="compositionally biased region" description="Gly residues" evidence="1">
    <location>
        <begin position="43"/>
        <end position="56"/>
    </location>
</feature>
<feature type="compositionally biased region" description="Pro residues" evidence="1">
    <location>
        <begin position="296"/>
        <end position="305"/>
    </location>
</feature>
<dbReference type="InterPro" id="IPR009060">
    <property type="entry name" value="UBA-like_sf"/>
</dbReference>
<feature type="region of interest" description="Disordered" evidence="1">
    <location>
        <begin position="195"/>
        <end position="372"/>
    </location>
</feature>
<protein>
    <recommendedName>
        <fullName evidence="3">UBA domain-containing protein</fullName>
    </recommendedName>
</protein>
<sequence>MEPSRTKSQSKNERRSAQRAKRRQQQQAEHGHGHGHAQHQQRGGSGGGSGNTGGGRRGGRSAQQHSLQVGSAADGSEGMRAMCADAVVVWRRSLAAAQLTAMGFAEWQAAVAVQLYGDDLQGASAFLMEDPVAQDQSNLASCLVGRAPAPVDIAAQMVRVDQAIAAGTAATVVYAAVANAGGDVETALRSLSVRGRVGQPPLPPQPPPGAHRRYPHGGQPPLPPGIPPPLPPGAPPAHLAARRGTVARSQPPPPPGPPPPGAERAQEGGGASYWQPPLPPTRPPAGAAADGGYQRPPLPKGPPPSRLGGAAPPLPPGPPPSKARSDGQSAHVTATPPPAVARLWGNTGGGGAPPLPPGPPPAKGFVAQPRQAPLDSVDASAVSAAADMYAAALAQLPAQEDIEASATPVSVLDGSASPESLPASPGDGSPAMYTHHQQDGGDVGTDLKSSAPAFVPGNSRRSTGTSRNLMLGGGIMRSGSRGDTAADAGGLDDSSLQFALPADLLGTVGDADVGSVDDADSNSPLYMEQLSSSMLQTLAI</sequence>
<gene>
    <name evidence="2" type="ORF">PCOL08062_LOCUS10427</name>
</gene>
<feature type="region of interest" description="Disordered" evidence="1">
    <location>
        <begin position="405"/>
        <end position="442"/>
    </location>
</feature>
<organism evidence="2">
    <name type="scientific">Prasinoderma coloniale</name>
    <dbReference type="NCBI Taxonomy" id="156133"/>
    <lineage>
        <taxon>Eukaryota</taxon>
        <taxon>Viridiplantae</taxon>
        <taxon>Prasinodermophyta</taxon>
        <taxon>Prasinodermophyceae</taxon>
        <taxon>Prasinodermales</taxon>
        <taxon>Prasinodermaceae</taxon>
        <taxon>Prasinoderma</taxon>
    </lineage>
</organism>
<dbReference type="EMBL" id="HBDZ01013632">
    <property type="protein sequence ID" value="CAD8247988.1"/>
    <property type="molecule type" value="Transcribed_RNA"/>
</dbReference>
<dbReference type="SUPFAM" id="SSF46934">
    <property type="entry name" value="UBA-like"/>
    <property type="match status" value="1"/>
</dbReference>
<feature type="compositionally biased region" description="Pro residues" evidence="1">
    <location>
        <begin position="312"/>
        <end position="321"/>
    </location>
</feature>
<feature type="compositionally biased region" description="Pro residues" evidence="1">
    <location>
        <begin position="353"/>
        <end position="362"/>
    </location>
</feature>